<name>A0AA45WSW6_9CLOT</name>
<proteinExistence type="predicted"/>
<accession>A0AA45WSW6</accession>
<dbReference type="Gene3D" id="3.60.15.10">
    <property type="entry name" value="Ribonuclease Z/Hydroxyacylglutathione hydrolase-like"/>
    <property type="match status" value="1"/>
</dbReference>
<sequence length="245" mass="28365">MKPFSSRITHLYHSGFSIETLHHFLVFDYVEPTGGMPTKPIAGSLDLNQLARRDNVYFFITHHHQDHFMPQLFDYQESNPAVQIIAGDGVPLPARENCHLMKPYEKLQINEVSVEAFGSTDAGVSFYVQTDHLSFFHSGDLNWWHWESFSPQQQLQEEKDFKEEIHRLQGKRIDVAFVPVDPRLGTAYHWAGTCFIETIKPSLFIPMHFANDFSVTRRFATQVADTESRVIVLNHRGQQIEYTKN</sequence>
<dbReference type="PANTHER" id="PTHR42967">
    <property type="entry name" value="METAL DEPENDENT HYDROLASE"/>
    <property type="match status" value="1"/>
</dbReference>
<dbReference type="AlphaFoldDB" id="A0AA45WSW6"/>
<comment type="caution">
    <text evidence="1">The sequence shown here is derived from an EMBL/GenBank/DDBJ whole genome shotgun (WGS) entry which is preliminary data.</text>
</comment>
<dbReference type="InterPro" id="IPR036866">
    <property type="entry name" value="RibonucZ/Hydroxyglut_hydro"/>
</dbReference>
<keyword evidence="2" id="KW-1185">Reference proteome</keyword>
<reference evidence="1" key="1">
    <citation type="submission" date="2017-05" db="EMBL/GenBank/DDBJ databases">
        <authorList>
            <person name="Varghese N."/>
            <person name="Submissions S."/>
        </authorList>
    </citation>
    <scope>NUCLEOTIDE SEQUENCE</scope>
    <source>
        <strain evidence="1">Su22</strain>
    </source>
</reference>
<evidence type="ECO:0000313" key="2">
    <source>
        <dbReference type="Proteomes" id="UP001158066"/>
    </source>
</evidence>
<organism evidence="1 2">
    <name type="scientific">Anoxynatronum buryatiense</name>
    <dbReference type="NCBI Taxonomy" id="489973"/>
    <lineage>
        <taxon>Bacteria</taxon>
        <taxon>Bacillati</taxon>
        <taxon>Bacillota</taxon>
        <taxon>Clostridia</taxon>
        <taxon>Eubacteriales</taxon>
        <taxon>Clostridiaceae</taxon>
        <taxon>Anoxynatronum</taxon>
    </lineage>
</organism>
<gene>
    <name evidence="1" type="ORF">SAMN06296020_101175</name>
</gene>
<protein>
    <submittedName>
        <fullName evidence="1">L-ascorbate metabolism protein UlaG, beta-lactamase superfamily</fullName>
    </submittedName>
</protein>
<dbReference type="EMBL" id="FXUF01000001">
    <property type="protein sequence ID" value="SMP38989.1"/>
    <property type="molecule type" value="Genomic_DNA"/>
</dbReference>
<dbReference type="Proteomes" id="UP001158066">
    <property type="component" value="Unassembled WGS sequence"/>
</dbReference>
<dbReference type="RefSeq" id="WP_283407538.1">
    <property type="nucleotide sequence ID" value="NZ_FXUF01000001.1"/>
</dbReference>
<evidence type="ECO:0000313" key="1">
    <source>
        <dbReference type="EMBL" id="SMP38989.1"/>
    </source>
</evidence>
<dbReference type="PANTHER" id="PTHR42967:SF1">
    <property type="entry name" value="MBL FOLD METALLO-HYDROLASE"/>
    <property type="match status" value="1"/>
</dbReference>
<dbReference type="SUPFAM" id="SSF56281">
    <property type="entry name" value="Metallo-hydrolase/oxidoreductase"/>
    <property type="match status" value="1"/>
</dbReference>
<dbReference type="Pfam" id="PF13483">
    <property type="entry name" value="Lactamase_B_3"/>
    <property type="match status" value="1"/>
</dbReference>